<proteinExistence type="predicted"/>
<evidence type="ECO:0000313" key="1">
    <source>
        <dbReference type="EMBL" id="GFR14672.1"/>
    </source>
</evidence>
<dbReference type="AlphaFoldDB" id="A0A8X6H0C8"/>
<organism evidence="1 2">
    <name type="scientific">Trichonephila clavata</name>
    <name type="common">Joro spider</name>
    <name type="synonym">Nephila clavata</name>
    <dbReference type="NCBI Taxonomy" id="2740835"/>
    <lineage>
        <taxon>Eukaryota</taxon>
        <taxon>Metazoa</taxon>
        <taxon>Ecdysozoa</taxon>
        <taxon>Arthropoda</taxon>
        <taxon>Chelicerata</taxon>
        <taxon>Arachnida</taxon>
        <taxon>Araneae</taxon>
        <taxon>Araneomorphae</taxon>
        <taxon>Entelegynae</taxon>
        <taxon>Araneoidea</taxon>
        <taxon>Nephilidae</taxon>
        <taxon>Trichonephila</taxon>
    </lineage>
</organism>
<keyword evidence="2" id="KW-1185">Reference proteome</keyword>
<name>A0A8X6H0C8_TRICU</name>
<evidence type="ECO:0000313" key="2">
    <source>
        <dbReference type="Proteomes" id="UP000887116"/>
    </source>
</evidence>
<comment type="caution">
    <text evidence="1">The sequence shown here is derived from an EMBL/GenBank/DDBJ whole genome shotgun (WGS) entry which is preliminary data.</text>
</comment>
<sequence length="82" mass="9341">MQQVTHYLNWAAFRVFIDPDLVRKTEQKLAPNSKYKRYVSRASAKLAVKGQSNGEDNSQDCTLLIFTFHCDSSSRIVTITNS</sequence>
<dbReference type="EMBL" id="BMAO01027125">
    <property type="protein sequence ID" value="GFR14672.1"/>
    <property type="molecule type" value="Genomic_DNA"/>
</dbReference>
<reference evidence="1" key="1">
    <citation type="submission" date="2020-07" db="EMBL/GenBank/DDBJ databases">
        <title>Multicomponent nature underlies the extraordinary mechanical properties of spider dragline silk.</title>
        <authorList>
            <person name="Kono N."/>
            <person name="Nakamura H."/>
            <person name="Mori M."/>
            <person name="Yoshida Y."/>
            <person name="Ohtoshi R."/>
            <person name="Malay A.D."/>
            <person name="Moran D.A.P."/>
            <person name="Tomita M."/>
            <person name="Numata K."/>
            <person name="Arakawa K."/>
        </authorList>
    </citation>
    <scope>NUCLEOTIDE SEQUENCE</scope>
</reference>
<accession>A0A8X6H0C8</accession>
<dbReference type="Proteomes" id="UP000887116">
    <property type="component" value="Unassembled WGS sequence"/>
</dbReference>
<protein>
    <submittedName>
        <fullName evidence="1">Uncharacterized protein</fullName>
    </submittedName>
</protein>
<gene>
    <name evidence="1" type="ORF">TNCT_64201</name>
</gene>